<keyword evidence="3" id="KW-1185">Reference proteome</keyword>
<dbReference type="Proteomes" id="UP000594621">
    <property type="component" value="Chromosome"/>
</dbReference>
<feature type="transmembrane region" description="Helical" evidence="1">
    <location>
        <begin position="29"/>
        <end position="49"/>
    </location>
</feature>
<gene>
    <name evidence="2" type="ORF">IC761_26590</name>
</gene>
<protein>
    <submittedName>
        <fullName evidence="2">DUF3096 domain-containing protein</fullName>
    </submittedName>
</protein>
<dbReference type="Pfam" id="PF11295">
    <property type="entry name" value="DUF3096"/>
    <property type="match status" value="1"/>
</dbReference>
<dbReference type="AlphaFoldDB" id="A0A7S9D422"/>
<proteinExistence type="predicted"/>
<feature type="transmembrane region" description="Helical" evidence="1">
    <location>
        <begin position="6"/>
        <end position="22"/>
    </location>
</feature>
<dbReference type="EMBL" id="CP061379">
    <property type="protein sequence ID" value="QPF90049.1"/>
    <property type="molecule type" value="Genomic_DNA"/>
</dbReference>
<dbReference type="RefSeq" id="WP_195799645.1">
    <property type="nucleotide sequence ID" value="NZ_CP061379.1"/>
</dbReference>
<keyword evidence="1" id="KW-0472">Membrane</keyword>
<dbReference type="KEGG" id="bcou:IC761_26590"/>
<dbReference type="InterPro" id="IPR021446">
    <property type="entry name" value="DUF3096"/>
</dbReference>
<keyword evidence="1" id="KW-1133">Transmembrane helix</keyword>
<evidence type="ECO:0000256" key="1">
    <source>
        <dbReference type="SAM" id="Phobius"/>
    </source>
</evidence>
<name>A0A7S9D422_9BRAD</name>
<organism evidence="2 3">
    <name type="scientific">Bradyrhizobium commune</name>
    <dbReference type="NCBI Taxonomy" id="83627"/>
    <lineage>
        <taxon>Bacteria</taxon>
        <taxon>Pseudomonadati</taxon>
        <taxon>Pseudomonadota</taxon>
        <taxon>Alphaproteobacteria</taxon>
        <taxon>Hyphomicrobiales</taxon>
        <taxon>Nitrobacteraceae</taxon>
        <taxon>Bradyrhizobium</taxon>
    </lineage>
</organism>
<reference evidence="2 3" key="1">
    <citation type="submission" date="2020-09" db="EMBL/GenBank/DDBJ databases">
        <title>Complete genomes of bradyrhizobia occurring on native shrubby legumes in Australia.</title>
        <authorList>
            <person name="Lafay B."/>
        </authorList>
    </citation>
    <scope>NUCLEOTIDE SEQUENCE [LARGE SCALE GENOMIC DNA]</scope>
    <source>
        <strain evidence="2 3">BDV5040</strain>
    </source>
</reference>
<keyword evidence="1" id="KW-0812">Transmembrane</keyword>
<evidence type="ECO:0000313" key="3">
    <source>
        <dbReference type="Proteomes" id="UP000594621"/>
    </source>
</evidence>
<accession>A0A7S9D422</accession>
<sequence>MHLTVAHISPILSLLAGVLILIMPRLLNFIVAIFLIINGAIGLGLLKWLHL</sequence>
<evidence type="ECO:0000313" key="2">
    <source>
        <dbReference type="EMBL" id="QPF90049.1"/>
    </source>
</evidence>